<dbReference type="CDD" id="cd03392">
    <property type="entry name" value="PAP2_like_2"/>
    <property type="match status" value="1"/>
</dbReference>
<dbReference type="RefSeq" id="WP_189110799.1">
    <property type="nucleotide sequence ID" value="NZ_BMMV01000025.1"/>
</dbReference>
<accession>A0ABQ2ER61</accession>
<dbReference type="SUPFAM" id="SSF48317">
    <property type="entry name" value="Acid phosphatase/Vanadium-dependent haloperoxidase"/>
    <property type="match status" value="1"/>
</dbReference>
<feature type="transmembrane region" description="Helical" evidence="2">
    <location>
        <begin position="177"/>
        <end position="195"/>
    </location>
</feature>
<dbReference type="PANTHER" id="PTHR14969">
    <property type="entry name" value="SPHINGOSINE-1-PHOSPHATE PHOSPHOHYDROLASE"/>
    <property type="match status" value="1"/>
</dbReference>
<protein>
    <submittedName>
        <fullName evidence="4">Phosphatase PAP2 family protein</fullName>
    </submittedName>
</protein>
<dbReference type="InterPro" id="IPR000326">
    <property type="entry name" value="PAP2/HPO"/>
</dbReference>
<feature type="region of interest" description="Disordered" evidence="1">
    <location>
        <begin position="1"/>
        <end position="20"/>
    </location>
</feature>
<evidence type="ECO:0000256" key="1">
    <source>
        <dbReference type="SAM" id="MobiDB-lite"/>
    </source>
</evidence>
<dbReference type="Pfam" id="PF01569">
    <property type="entry name" value="PAP2"/>
    <property type="match status" value="1"/>
</dbReference>
<keyword evidence="2" id="KW-0812">Transmembrane</keyword>
<sequence>MQSPAVPPPSRSDSPSPPIPSRGVTAARLAVVLGVASLVLLALVAAEWAPLFSLDRTISVDLHRWAVADPGLTHANRILTDWVWDPWTMRLLTAVAFFLLWFSGSRFLACWVALTSLVGALVSQGVKAAVGRERPTWPDPLDSAHYAAFPSGHAMTATVTVGILLWLLRQHGLSGPLWWVALVVGIVSVLGSGFNRVWLGVHWSSDVVGGWLFGACLVALSVATYEGRALSRWR</sequence>
<feature type="transmembrane region" description="Helical" evidence="2">
    <location>
        <begin position="207"/>
        <end position="225"/>
    </location>
</feature>
<dbReference type="Gene3D" id="1.20.144.10">
    <property type="entry name" value="Phosphatidic acid phosphatase type 2/haloperoxidase"/>
    <property type="match status" value="2"/>
</dbReference>
<dbReference type="Proteomes" id="UP000660265">
    <property type="component" value="Unassembled WGS sequence"/>
</dbReference>
<proteinExistence type="predicted"/>
<organism evidence="4 5">
    <name type="scientific">Streptomyces camponoticapitis</name>
    <dbReference type="NCBI Taxonomy" id="1616125"/>
    <lineage>
        <taxon>Bacteria</taxon>
        <taxon>Bacillati</taxon>
        <taxon>Actinomycetota</taxon>
        <taxon>Actinomycetes</taxon>
        <taxon>Kitasatosporales</taxon>
        <taxon>Streptomycetaceae</taxon>
        <taxon>Streptomyces</taxon>
    </lineage>
</organism>
<reference evidence="5" key="1">
    <citation type="journal article" date="2019" name="Int. J. Syst. Evol. Microbiol.">
        <title>The Global Catalogue of Microorganisms (GCM) 10K type strain sequencing project: providing services to taxonomists for standard genome sequencing and annotation.</title>
        <authorList>
            <consortium name="The Broad Institute Genomics Platform"/>
            <consortium name="The Broad Institute Genome Sequencing Center for Infectious Disease"/>
            <person name="Wu L."/>
            <person name="Ma J."/>
        </authorList>
    </citation>
    <scope>NUCLEOTIDE SEQUENCE [LARGE SCALE GENOMIC DNA]</scope>
    <source>
        <strain evidence="5">CGMCC 4.7275</strain>
    </source>
</reference>
<dbReference type="EMBL" id="BMMV01000025">
    <property type="protein sequence ID" value="GGK20862.1"/>
    <property type="molecule type" value="Genomic_DNA"/>
</dbReference>
<evidence type="ECO:0000313" key="5">
    <source>
        <dbReference type="Proteomes" id="UP000660265"/>
    </source>
</evidence>
<dbReference type="SMART" id="SM00014">
    <property type="entry name" value="acidPPc"/>
    <property type="match status" value="1"/>
</dbReference>
<comment type="caution">
    <text evidence="4">The sequence shown here is derived from an EMBL/GenBank/DDBJ whole genome shotgun (WGS) entry which is preliminary data.</text>
</comment>
<evidence type="ECO:0000259" key="3">
    <source>
        <dbReference type="SMART" id="SM00014"/>
    </source>
</evidence>
<name>A0ABQ2ER61_9ACTN</name>
<keyword evidence="5" id="KW-1185">Reference proteome</keyword>
<feature type="domain" description="Phosphatidic acid phosphatase type 2/haloperoxidase" evidence="3">
    <location>
        <begin position="108"/>
        <end position="222"/>
    </location>
</feature>
<evidence type="ECO:0000313" key="4">
    <source>
        <dbReference type="EMBL" id="GGK20862.1"/>
    </source>
</evidence>
<gene>
    <name evidence="4" type="ORF">GCM10011583_61000</name>
</gene>
<feature type="transmembrane region" description="Helical" evidence="2">
    <location>
        <begin position="108"/>
        <end position="126"/>
    </location>
</feature>
<feature type="transmembrane region" description="Helical" evidence="2">
    <location>
        <begin position="26"/>
        <end position="46"/>
    </location>
</feature>
<keyword evidence="2" id="KW-1133">Transmembrane helix</keyword>
<feature type="transmembrane region" description="Helical" evidence="2">
    <location>
        <begin position="146"/>
        <end position="168"/>
    </location>
</feature>
<evidence type="ECO:0000256" key="2">
    <source>
        <dbReference type="SAM" id="Phobius"/>
    </source>
</evidence>
<dbReference type="InterPro" id="IPR036938">
    <property type="entry name" value="PAP2/HPO_sf"/>
</dbReference>
<keyword evidence="2" id="KW-0472">Membrane</keyword>
<dbReference type="PANTHER" id="PTHR14969:SF13">
    <property type="entry name" value="AT30094P"/>
    <property type="match status" value="1"/>
</dbReference>